<protein>
    <submittedName>
        <fullName evidence="1">Uncharacterized protein</fullName>
    </submittedName>
</protein>
<organism evidence="1 2">
    <name type="scientific">Trichoderma asperellum (strain ATCC 204424 / CBS 433.97 / NBRC 101777)</name>
    <dbReference type="NCBI Taxonomy" id="1042311"/>
    <lineage>
        <taxon>Eukaryota</taxon>
        <taxon>Fungi</taxon>
        <taxon>Dikarya</taxon>
        <taxon>Ascomycota</taxon>
        <taxon>Pezizomycotina</taxon>
        <taxon>Sordariomycetes</taxon>
        <taxon>Hypocreomycetidae</taxon>
        <taxon>Hypocreales</taxon>
        <taxon>Hypocreaceae</taxon>
        <taxon>Trichoderma</taxon>
    </lineage>
</organism>
<dbReference type="EMBL" id="KZ679256">
    <property type="protein sequence ID" value="PTB45982.1"/>
    <property type="molecule type" value="Genomic_DNA"/>
</dbReference>
<reference evidence="1 2" key="1">
    <citation type="submission" date="2016-07" db="EMBL/GenBank/DDBJ databases">
        <title>Multiple horizontal gene transfer events from other fungi enriched the ability of initially mycotrophic Trichoderma (Ascomycota) to feed on dead plant biomass.</title>
        <authorList>
            <consortium name="DOE Joint Genome Institute"/>
            <person name="Aerts A."/>
            <person name="Atanasova L."/>
            <person name="Chenthamara K."/>
            <person name="Zhang J."/>
            <person name="Grujic M."/>
            <person name="Henrissat B."/>
            <person name="Kuo A."/>
            <person name="Salamov A."/>
            <person name="Lipzen A."/>
            <person name="Labutti K."/>
            <person name="Barry K."/>
            <person name="Miao Y."/>
            <person name="Rahimi M.J."/>
            <person name="Shen Q."/>
            <person name="Grigoriev I.V."/>
            <person name="Kubicek C.P."/>
            <person name="Druzhinina I.S."/>
        </authorList>
    </citation>
    <scope>NUCLEOTIDE SEQUENCE [LARGE SCALE GENOMIC DNA]</scope>
    <source>
        <strain evidence="1 2">CBS 433.97</strain>
    </source>
</reference>
<name>A0A2T3ZMH0_TRIA4</name>
<accession>A0A2T3ZMH0</accession>
<sequence length="223" mass="24801">MKIFWGTTEMLRLDHFAWWRDESVCLSASRAPCSVDLGRDGEQRKSTLYELCGERNGPMSVETRFLIERVVHREHGSWCGGAVVCTFQVIASHLATGRCTGDNWTLFLQLFSFACLLFFKMHNWVLTHMPTAGSIAPTRGKYASWKTEREGEIPLSYSAALRECVIVLLSLTTSPMLFSPLERKCLKLDSLVEAMLSLAKGGFVSILSGTLDAANWLASAVGL</sequence>
<proteinExistence type="predicted"/>
<gene>
    <name evidence="1" type="ORF">M441DRAFT_207145</name>
</gene>
<evidence type="ECO:0000313" key="1">
    <source>
        <dbReference type="EMBL" id="PTB45982.1"/>
    </source>
</evidence>
<dbReference type="Proteomes" id="UP000240493">
    <property type="component" value="Unassembled WGS sequence"/>
</dbReference>
<dbReference type="AlphaFoldDB" id="A0A2T3ZMH0"/>
<keyword evidence="2" id="KW-1185">Reference proteome</keyword>
<evidence type="ECO:0000313" key="2">
    <source>
        <dbReference type="Proteomes" id="UP000240493"/>
    </source>
</evidence>